<keyword evidence="4 8" id="KW-1133">Transmembrane helix</keyword>
<evidence type="ECO:0000256" key="1">
    <source>
        <dbReference type="ARBA" id="ARBA00004651"/>
    </source>
</evidence>
<protein>
    <recommendedName>
        <fullName evidence="11">Ionotropic glutamate receptor L-glutamate and glycine-binding domain-containing protein</fullName>
    </recommendedName>
</protein>
<dbReference type="PANTHER" id="PTHR42643">
    <property type="entry name" value="IONOTROPIC RECEPTOR 20A-RELATED"/>
    <property type="match status" value="1"/>
</dbReference>
<proteinExistence type="predicted"/>
<evidence type="ECO:0000256" key="2">
    <source>
        <dbReference type="ARBA" id="ARBA00022475"/>
    </source>
</evidence>
<evidence type="ECO:0000256" key="8">
    <source>
        <dbReference type="SAM" id="Phobius"/>
    </source>
</evidence>
<evidence type="ECO:0000256" key="6">
    <source>
        <dbReference type="ARBA" id="ARBA00023170"/>
    </source>
</evidence>
<gene>
    <name evidence="9" type="ORF">E2C01_023141</name>
</gene>
<comment type="subcellular location">
    <subcellularLocation>
        <location evidence="1">Cell membrane</location>
        <topology evidence="1">Multi-pass membrane protein</topology>
    </subcellularLocation>
</comment>
<reference evidence="9 10" key="1">
    <citation type="submission" date="2019-05" db="EMBL/GenBank/DDBJ databases">
        <title>Another draft genome of Portunus trituberculatus and its Hox gene families provides insights of decapod evolution.</title>
        <authorList>
            <person name="Jeong J.-H."/>
            <person name="Song I."/>
            <person name="Kim S."/>
            <person name="Choi T."/>
            <person name="Kim D."/>
            <person name="Ryu S."/>
            <person name="Kim W."/>
        </authorList>
    </citation>
    <scope>NUCLEOTIDE SEQUENCE [LARGE SCALE GENOMIC DNA]</scope>
    <source>
        <tissue evidence="9">Muscle</tissue>
    </source>
</reference>
<evidence type="ECO:0000256" key="7">
    <source>
        <dbReference type="ARBA" id="ARBA00023180"/>
    </source>
</evidence>
<dbReference type="GO" id="GO:0005886">
    <property type="term" value="C:plasma membrane"/>
    <property type="evidence" value="ECO:0007669"/>
    <property type="project" value="UniProtKB-SubCell"/>
</dbReference>
<dbReference type="OrthoDB" id="6349620at2759"/>
<dbReference type="SUPFAM" id="SSF53850">
    <property type="entry name" value="Periplasmic binding protein-like II"/>
    <property type="match status" value="1"/>
</dbReference>
<evidence type="ECO:0000256" key="3">
    <source>
        <dbReference type="ARBA" id="ARBA00022692"/>
    </source>
</evidence>
<dbReference type="AlphaFoldDB" id="A0A5B7E807"/>
<keyword evidence="2" id="KW-1003">Cell membrane</keyword>
<evidence type="ECO:0000313" key="10">
    <source>
        <dbReference type="Proteomes" id="UP000324222"/>
    </source>
</evidence>
<dbReference type="Gene3D" id="3.40.190.10">
    <property type="entry name" value="Periplasmic binding protein-like II"/>
    <property type="match status" value="1"/>
</dbReference>
<keyword evidence="7" id="KW-0325">Glycoprotein</keyword>
<keyword evidence="10" id="KW-1185">Reference proteome</keyword>
<accession>A0A5B7E807</accession>
<keyword evidence="6" id="KW-0675">Receptor</keyword>
<keyword evidence="5 8" id="KW-0472">Membrane</keyword>
<evidence type="ECO:0000256" key="5">
    <source>
        <dbReference type="ARBA" id="ARBA00023136"/>
    </source>
</evidence>
<comment type="caution">
    <text evidence="9">The sequence shown here is derived from an EMBL/GenBank/DDBJ whole genome shotgun (WGS) entry which is preliminary data.</text>
</comment>
<evidence type="ECO:0000313" key="9">
    <source>
        <dbReference type="EMBL" id="MPC29888.1"/>
    </source>
</evidence>
<evidence type="ECO:0000256" key="4">
    <source>
        <dbReference type="ARBA" id="ARBA00022989"/>
    </source>
</evidence>
<keyword evidence="3 8" id="KW-0812">Transmembrane</keyword>
<name>A0A5B7E807_PORTR</name>
<organism evidence="9 10">
    <name type="scientific">Portunus trituberculatus</name>
    <name type="common">Swimming crab</name>
    <name type="synonym">Neptunus trituberculatus</name>
    <dbReference type="NCBI Taxonomy" id="210409"/>
    <lineage>
        <taxon>Eukaryota</taxon>
        <taxon>Metazoa</taxon>
        <taxon>Ecdysozoa</taxon>
        <taxon>Arthropoda</taxon>
        <taxon>Crustacea</taxon>
        <taxon>Multicrustacea</taxon>
        <taxon>Malacostraca</taxon>
        <taxon>Eumalacostraca</taxon>
        <taxon>Eucarida</taxon>
        <taxon>Decapoda</taxon>
        <taxon>Pleocyemata</taxon>
        <taxon>Brachyura</taxon>
        <taxon>Eubrachyura</taxon>
        <taxon>Portunoidea</taxon>
        <taxon>Portunidae</taxon>
        <taxon>Portuninae</taxon>
        <taxon>Portunus</taxon>
    </lineage>
</organism>
<dbReference type="Proteomes" id="UP000324222">
    <property type="component" value="Unassembled WGS sequence"/>
</dbReference>
<sequence length="123" mass="13968">MNFTYTLTPKPPDLKWGIIENGSWVGLLGMIARGEKNFTINSFSLTEDRAQMFDSSPFIHFDRYSAFLPSPQQIPEWLSIFRPFTVGVLASLALTTAMCSILLFLKMSTVLCGKLNFLIFLRH</sequence>
<dbReference type="EMBL" id="VSRR010002155">
    <property type="protein sequence ID" value="MPC29888.1"/>
    <property type="molecule type" value="Genomic_DNA"/>
</dbReference>
<evidence type="ECO:0008006" key="11">
    <source>
        <dbReference type="Google" id="ProtNLM"/>
    </source>
</evidence>
<dbReference type="InterPro" id="IPR052192">
    <property type="entry name" value="Insect_Ionotropic_Sensory_Rcpt"/>
</dbReference>
<feature type="transmembrane region" description="Helical" evidence="8">
    <location>
        <begin position="84"/>
        <end position="105"/>
    </location>
</feature>
<dbReference type="PANTHER" id="PTHR42643:SF24">
    <property type="entry name" value="IONOTROPIC RECEPTOR 60A"/>
    <property type="match status" value="1"/>
</dbReference>